<feature type="compositionally biased region" description="Basic and acidic residues" evidence="1">
    <location>
        <begin position="70"/>
        <end position="81"/>
    </location>
</feature>
<dbReference type="PaxDb" id="4113-PGSC0003DMT400085453"/>
<name>M1D9J1_SOLTU</name>
<dbReference type="InParanoid" id="M1D9J1"/>
<evidence type="ECO:0000256" key="1">
    <source>
        <dbReference type="SAM" id="MobiDB-lite"/>
    </source>
</evidence>
<evidence type="ECO:0000313" key="3">
    <source>
        <dbReference type="Proteomes" id="UP000011115"/>
    </source>
</evidence>
<feature type="region of interest" description="Disordered" evidence="1">
    <location>
        <begin position="70"/>
        <end position="109"/>
    </location>
</feature>
<dbReference type="AlphaFoldDB" id="M1D9J1"/>
<dbReference type="HOGENOM" id="CLU_043741_3_1_1"/>
<keyword evidence="3" id="KW-1185">Reference proteome</keyword>
<dbReference type="Gramene" id="PGSC0003DMT400085453">
    <property type="protein sequence ID" value="PGSC0003DMT400085453"/>
    <property type="gene ID" value="PGSC0003DMG400035024"/>
</dbReference>
<accession>M1D9J1</accession>
<feature type="region of interest" description="Disordered" evidence="1">
    <location>
        <begin position="150"/>
        <end position="178"/>
    </location>
</feature>
<dbReference type="Proteomes" id="UP000011115">
    <property type="component" value="Unassembled WGS sequence"/>
</dbReference>
<protein>
    <submittedName>
        <fullName evidence="2">Gag-pol polyprotein</fullName>
    </submittedName>
</protein>
<reference evidence="2" key="2">
    <citation type="submission" date="2015-06" db="UniProtKB">
        <authorList>
            <consortium name="EnsemblPlants"/>
        </authorList>
    </citation>
    <scope>IDENTIFICATION</scope>
    <source>
        <strain evidence="2">DM1-3 516 R44</strain>
    </source>
</reference>
<dbReference type="EnsemblPlants" id="PGSC0003DMT400085453">
    <property type="protein sequence ID" value="PGSC0003DMT400085453"/>
    <property type="gene ID" value="PGSC0003DMG400035024"/>
</dbReference>
<reference evidence="3" key="1">
    <citation type="journal article" date="2011" name="Nature">
        <title>Genome sequence and analysis of the tuber crop potato.</title>
        <authorList>
            <consortium name="The Potato Genome Sequencing Consortium"/>
        </authorList>
    </citation>
    <scope>NUCLEOTIDE SEQUENCE [LARGE SCALE GENOMIC DNA]</scope>
    <source>
        <strain evidence="3">cv. DM1-3 516 R44</strain>
    </source>
</reference>
<proteinExistence type="predicted"/>
<dbReference type="PANTHER" id="PTHR34482:SF57">
    <property type="entry name" value="RETROTRANSPOSON GAG DOMAIN-CONTAINING PROTEIN"/>
    <property type="match status" value="1"/>
</dbReference>
<organism evidence="2 3">
    <name type="scientific">Solanum tuberosum</name>
    <name type="common">Potato</name>
    <dbReference type="NCBI Taxonomy" id="4113"/>
    <lineage>
        <taxon>Eukaryota</taxon>
        <taxon>Viridiplantae</taxon>
        <taxon>Streptophyta</taxon>
        <taxon>Embryophyta</taxon>
        <taxon>Tracheophyta</taxon>
        <taxon>Spermatophyta</taxon>
        <taxon>Magnoliopsida</taxon>
        <taxon>eudicotyledons</taxon>
        <taxon>Gunneridae</taxon>
        <taxon>Pentapetalae</taxon>
        <taxon>asterids</taxon>
        <taxon>lamiids</taxon>
        <taxon>Solanales</taxon>
        <taxon>Solanaceae</taxon>
        <taxon>Solanoideae</taxon>
        <taxon>Solaneae</taxon>
        <taxon>Solanum</taxon>
    </lineage>
</organism>
<sequence>MSVKECALKFTKLSKYAPSMVVNARERMNKFVTGISDMVVEECHTAMLIGDMEISRLMVHAQQIEEEKLKEKNREVKRARIGDGAPPKSNKERVSDPKSQGGNGGGSFFARSTCARRAKKYDGKRLDDTDRCFSCGKINHKMRDYLMLAAKGREGKQAPPRSSNYNSPKKNRFYALQS</sequence>
<dbReference type="PANTHER" id="PTHR34482">
    <property type="entry name" value="DNA DAMAGE-INDUCIBLE PROTEIN 1-LIKE"/>
    <property type="match status" value="1"/>
</dbReference>
<evidence type="ECO:0000313" key="2">
    <source>
        <dbReference type="EnsemblPlants" id="PGSC0003DMT400085453"/>
    </source>
</evidence>